<evidence type="ECO:0000259" key="9">
    <source>
        <dbReference type="SMART" id="SM00978"/>
    </source>
</evidence>
<dbReference type="EMBL" id="AQGS01000823">
    <property type="protein sequence ID" value="EPS36793.1"/>
    <property type="molecule type" value="Genomic_DNA"/>
</dbReference>
<dbReference type="Pfam" id="PF04280">
    <property type="entry name" value="Tim44"/>
    <property type="match status" value="1"/>
</dbReference>
<evidence type="ECO:0000256" key="8">
    <source>
        <dbReference type="ARBA" id="ARBA00043031"/>
    </source>
</evidence>
<comment type="caution">
    <text evidence="10">The sequence shown here is derived from an EMBL/GenBank/DDBJ whole genome shotgun (WGS) entry which is preliminary data.</text>
</comment>
<dbReference type="GO" id="GO:1990904">
    <property type="term" value="C:ribonucleoprotein complex"/>
    <property type="evidence" value="ECO:0007669"/>
    <property type="project" value="UniProtKB-KW"/>
</dbReference>
<name>S8BC84_DACHA</name>
<dbReference type="InterPro" id="IPR007379">
    <property type="entry name" value="Tim44-like_dom"/>
</dbReference>
<dbReference type="GO" id="GO:0005840">
    <property type="term" value="C:ribosome"/>
    <property type="evidence" value="ECO:0007669"/>
    <property type="project" value="UniProtKB-KW"/>
</dbReference>
<dbReference type="SMART" id="SM00978">
    <property type="entry name" value="Tim44"/>
    <property type="match status" value="1"/>
</dbReference>
<evidence type="ECO:0000256" key="6">
    <source>
        <dbReference type="ARBA" id="ARBA00038073"/>
    </source>
</evidence>
<dbReference type="eggNOG" id="ENOG502SAX9">
    <property type="taxonomic scope" value="Eukaryota"/>
</dbReference>
<dbReference type="PANTHER" id="PTHR28554:SF1">
    <property type="entry name" value="LARGE RIBOSOMAL SUBUNIT PROTEIN ML45"/>
    <property type="match status" value="1"/>
</dbReference>
<reference evidence="10 11" key="1">
    <citation type="journal article" date="2013" name="PLoS Genet.">
        <title>Genomic mechanisms accounting for the adaptation to parasitism in nematode-trapping fungi.</title>
        <authorList>
            <person name="Meerupati T."/>
            <person name="Andersson K.M."/>
            <person name="Friman E."/>
            <person name="Kumar D."/>
            <person name="Tunlid A."/>
            <person name="Ahren D."/>
        </authorList>
    </citation>
    <scope>NUCLEOTIDE SEQUENCE [LARGE SCALE GENOMIC DNA]</scope>
    <source>
        <strain evidence="10 11">CBS 200.50</strain>
    </source>
</reference>
<comment type="subcellular location">
    <subcellularLocation>
        <location evidence="1">Mitochondrion</location>
    </subcellularLocation>
</comment>
<keyword evidence="11" id="KW-1185">Reference proteome</keyword>
<evidence type="ECO:0000256" key="4">
    <source>
        <dbReference type="ARBA" id="ARBA00023128"/>
    </source>
</evidence>
<dbReference type="InterPro" id="IPR032710">
    <property type="entry name" value="NTF2-like_dom_sf"/>
</dbReference>
<keyword evidence="4" id="KW-0496">Mitochondrion</keyword>
<organism evidence="10 11">
    <name type="scientific">Dactylellina haptotyla (strain CBS 200.50)</name>
    <name type="common">Nematode-trapping fungus</name>
    <name type="synonym">Monacrosporium haptotylum</name>
    <dbReference type="NCBI Taxonomy" id="1284197"/>
    <lineage>
        <taxon>Eukaryota</taxon>
        <taxon>Fungi</taxon>
        <taxon>Dikarya</taxon>
        <taxon>Ascomycota</taxon>
        <taxon>Pezizomycotina</taxon>
        <taxon>Orbiliomycetes</taxon>
        <taxon>Orbiliales</taxon>
        <taxon>Orbiliaceae</taxon>
        <taxon>Dactylellina</taxon>
    </lineage>
</organism>
<proteinExistence type="inferred from homology"/>
<evidence type="ECO:0000256" key="3">
    <source>
        <dbReference type="ARBA" id="ARBA00022980"/>
    </source>
</evidence>
<keyword evidence="3" id="KW-0689">Ribosomal protein</keyword>
<accession>S8BC84</accession>
<dbReference type="GO" id="GO:0005739">
    <property type="term" value="C:mitochondrion"/>
    <property type="evidence" value="ECO:0007669"/>
    <property type="project" value="UniProtKB-SubCell"/>
</dbReference>
<evidence type="ECO:0000256" key="5">
    <source>
        <dbReference type="ARBA" id="ARBA00023274"/>
    </source>
</evidence>
<evidence type="ECO:0000256" key="1">
    <source>
        <dbReference type="ARBA" id="ARBA00004173"/>
    </source>
</evidence>
<gene>
    <name evidence="10" type="ORF">H072_9649</name>
</gene>
<evidence type="ECO:0000256" key="2">
    <source>
        <dbReference type="ARBA" id="ARBA00022946"/>
    </source>
</evidence>
<sequence>MASHKPLQIASRILSQRPTTGALQPFTRSQCPFLLPAQTRSLNDQKRMERSYKSQISRSMEGSAEPSMRVSQTAAMMNEIGEMLLPNTFVTPPMSRRPSAFSDTRNRIQFEWVRTKIRVQDLVSRILSRVWHSDQFFRKDLIPSAEALHRNMYTAYARGDIETLSQICGRDLYHTFRNRILSRPQNVQFSWKFSEYNSKSKIMSHKVGMLGVGKGDENNVRQAVVRIDSTQTLTKGVNGKVVKGTGEPTRTTEYIVLSKRKKKDEPETPWVVWGTVEESDMEDVRAFGIVPNSGEDTTVGHNRWG</sequence>
<dbReference type="AlphaFoldDB" id="S8BC84"/>
<keyword evidence="2" id="KW-0809">Transit peptide</keyword>
<dbReference type="SUPFAM" id="SSF54427">
    <property type="entry name" value="NTF2-like"/>
    <property type="match status" value="1"/>
</dbReference>
<feature type="domain" description="Tim44-like" evidence="9">
    <location>
        <begin position="123"/>
        <end position="277"/>
    </location>
</feature>
<dbReference type="HOGENOM" id="CLU_055139_1_0_1"/>
<evidence type="ECO:0000313" key="11">
    <source>
        <dbReference type="Proteomes" id="UP000015100"/>
    </source>
</evidence>
<dbReference type="OMA" id="QYCKREN"/>
<protein>
    <recommendedName>
        <fullName evidence="7">Large ribosomal subunit protein mL45</fullName>
    </recommendedName>
    <alternativeName>
        <fullName evidence="8">39S ribosomal protein L45, mitochondrial</fullName>
    </alternativeName>
</protein>
<evidence type="ECO:0000313" key="10">
    <source>
        <dbReference type="EMBL" id="EPS36793.1"/>
    </source>
</evidence>
<reference evidence="11" key="2">
    <citation type="submission" date="2013-04" db="EMBL/GenBank/DDBJ databases">
        <title>Genomic mechanisms accounting for the adaptation to parasitism in nematode-trapping fungi.</title>
        <authorList>
            <person name="Ahren D.G."/>
        </authorList>
    </citation>
    <scope>NUCLEOTIDE SEQUENCE [LARGE SCALE GENOMIC DNA]</scope>
    <source>
        <strain evidence="11">CBS 200.50</strain>
    </source>
</reference>
<keyword evidence="5" id="KW-0687">Ribonucleoprotein</keyword>
<dbReference type="InterPro" id="IPR051975">
    <property type="entry name" value="mtLSU_mL45"/>
</dbReference>
<dbReference type="Gene3D" id="3.10.450.240">
    <property type="match status" value="1"/>
</dbReference>
<dbReference type="STRING" id="1284197.S8BC84"/>
<dbReference type="OrthoDB" id="19619at2759"/>
<dbReference type="Proteomes" id="UP000015100">
    <property type="component" value="Unassembled WGS sequence"/>
</dbReference>
<comment type="similarity">
    <text evidence="6">Belongs to the mitochondrion-specific ribosomal protein mL45 family.</text>
</comment>
<evidence type="ECO:0000256" key="7">
    <source>
        <dbReference type="ARBA" id="ARBA00039448"/>
    </source>
</evidence>
<dbReference type="PANTHER" id="PTHR28554">
    <property type="entry name" value="39S RIBOSOMAL PROTEIN L45, MITOCHONDRIAL"/>
    <property type="match status" value="1"/>
</dbReference>